<name>A0A3S1BS19_ELYCH</name>
<protein>
    <submittedName>
        <fullName evidence="4">Uncharacterized protein</fullName>
    </submittedName>
</protein>
<feature type="non-terminal residue" evidence="4">
    <location>
        <position position="196"/>
    </location>
</feature>
<evidence type="ECO:0000313" key="5">
    <source>
        <dbReference type="Proteomes" id="UP000271974"/>
    </source>
</evidence>
<dbReference type="SUPFAM" id="SSF54919">
    <property type="entry name" value="Nucleoside diphosphate kinase, NDK"/>
    <property type="match status" value="1"/>
</dbReference>
<dbReference type="OrthoDB" id="2162449at2759"/>
<dbReference type="InterPro" id="IPR036850">
    <property type="entry name" value="NDK-like_dom_sf"/>
</dbReference>
<dbReference type="STRING" id="188477.A0A3S1BS19"/>
<gene>
    <name evidence="4" type="ORF">EGW08_002201</name>
</gene>
<feature type="region of interest" description="Disordered" evidence="3">
    <location>
        <begin position="1"/>
        <end position="20"/>
    </location>
</feature>
<comment type="caution">
    <text evidence="4">The sequence shown here is derived from an EMBL/GenBank/DDBJ whole genome shotgun (WGS) entry which is preliminary data.</text>
</comment>
<sequence>MLAADHPTSDPVCASASTPASSLGPVLAIALRGTFARTIWLDAVGPSDPCLARRTDPNSLCAELGGDSRDRAMLFCPRNPSRVQSELTRWFGGRVTEGAASLDVGIPYTRREEARSKKAKKVASSSASPSQELSSPACQRPPAALCASSKSDVFLVLSPLVPPSYFGIVMATAQRRGFQIRGVKRTRLSARLAATL</sequence>
<evidence type="ECO:0000256" key="1">
    <source>
        <dbReference type="ARBA" id="ARBA00004496"/>
    </source>
</evidence>
<feature type="compositionally biased region" description="Low complexity" evidence="3">
    <location>
        <begin position="122"/>
        <end position="135"/>
    </location>
</feature>
<dbReference type="AlphaFoldDB" id="A0A3S1BS19"/>
<dbReference type="PANTHER" id="PTHR43109:SF3">
    <property type="entry name" value="DYNEIN AXONEMAL ASSEMBLY FACTOR 8"/>
    <property type="match status" value="1"/>
</dbReference>
<dbReference type="GO" id="GO:0005879">
    <property type="term" value="C:axonemal microtubule"/>
    <property type="evidence" value="ECO:0007669"/>
    <property type="project" value="TreeGrafter"/>
</dbReference>
<keyword evidence="5" id="KW-1185">Reference proteome</keyword>
<organism evidence="4 5">
    <name type="scientific">Elysia chlorotica</name>
    <name type="common">Eastern emerald elysia</name>
    <name type="synonym">Sea slug</name>
    <dbReference type="NCBI Taxonomy" id="188477"/>
    <lineage>
        <taxon>Eukaryota</taxon>
        <taxon>Metazoa</taxon>
        <taxon>Spiralia</taxon>
        <taxon>Lophotrochozoa</taxon>
        <taxon>Mollusca</taxon>
        <taxon>Gastropoda</taxon>
        <taxon>Heterobranchia</taxon>
        <taxon>Euthyneura</taxon>
        <taxon>Panpulmonata</taxon>
        <taxon>Sacoglossa</taxon>
        <taxon>Placobranchoidea</taxon>
        <taxon>Plakobranchidae</taxon>
        <taxon>Elysia</taxon>
    </lineage>
</organism>
<dbReference type="PANTHER" id="PTHR43109">
    <property type="entry name" value="NUCLEOSIDE DIPHOSPHATE KINASE 7"/>
    <property type="match status" value="1"/>
</dbReference>
<accession>A0A3S1BS19</accession>
<reference evidence="4 5" key="1">
    <citation type="submission" date="2019-01" db="EMBL/GenBank/DDBJ databases">
        <title>A draft genome assembly of the solar-powered sea slug Elysia chlorotica.</title>
        <authorList>
            <person name="Cai H."/>
            <person name="Li Q."/>
            <person name="Fang X."/>
            <person name="Li J."/>
            <person name="Curtis N.E."/>
            <person name="Altenburger A."/>
            <person name="Shibata T."/>
            <person name="Feng M."/>
            <person name="Maeda T."/>
            <person name="Schwartz J.A."/>
            <person name="Shigenobu S."/>
            <person name="Lundholm N."/>
            <person name="Nishiyama T."/>
            <person name="Yang H."/>
            <person name="Hasebe M."/>
            <person name="Li S."/>
            <person name="Pierce S.K."/>
            <person name="Wang J."/>
        </authorList>
    </citation>
    <scope>NUCLEOTIDE SEQUENCE [LARGE SCALE GENOMIC DNA]</scope>
    <source>
        <strain evidence="4">EC2010</strain>
        <tissue evidence="4">Whole organism of an adult</tissue>
    </source>
</reference>
<comment type="subcellular location">
    <subcellularLocation>
        <location evidence="1">Cytoplasm</location>
    </subcellularLocation>
</comment>
<evidence type="ECO:0000313" key="4">
    <source>
        <dbReference type="EMBL" id="RUS90014.1"/>
    </source>
</evidence>
<dbReference type="Proteomes" id="UP000271974">
    <property type="component" value="Unassembled WGS sequence"/>
</dbReference>
<dbReference type="EMBL" id="RQTK01000042">
    <property type="protein sequence ID" value="RUS90014.1"/>
    <property type="molecule type" value="Genomic_DNA"/>
</dbReference>
<dbReference type="Gene3D" id="3.30.70.141">
    <property type="entry name" value="Nucleoside diphosphate kinase-like domain"/>
    <property type="match status" value="1"/>
</dbReference>
<keyword evidence="2" id="KW-0963">Cytoplasm</keyword>
<evidence type="ECO:0000256" key="3">
    <source>
        <dbReference type="SAM" id="MobiDB-lite"/>
    </source>
</evidence>
<feature type="region of interest" description="Disordered" evidence="3">
    <location>
        <begin position="115"/>
        <end position="137"/>
    </location>
</feature>
<proteinExistence type="predicted"/>
<evidence type="ECO:0000256" key="2">
    <source>
        <dbReference type="ARBA" id="ARBA00022490"/>
    </source>
</evidence>